<evidence type="ECO:0000313" key="1">
    <source>
        <dbReference type="EMBL" id="KAJ8424640.1"/>
    </source>
</evidence>
<dbReference type="Proteomes" id="UP001153076">
    <property type="component" value="Unassembled WGS sequence"/>
</dbReference>
<evidence type="ECO:0000313" key="2">
    <source>
        <dbReference type="Proteomes" id="UP001153076"/>
    </source>
</evidence>
<gene>
    <name evidence="1" type="ORF">Cgig2_009120</name>
</gene>
<accession>A0A9Q1JML6</accession>
<dbReference type="OrthoDB" id="5673at2759"/>
<sequence length="273" mass="30415">MQSSSSCQNLHNLRKVEEELKTERLNGCFWHDEPIMPLSEMRIETLHICMRRGPVGLGCVARDERGLSSGELGLVAGWFPQVAEMKAAEFAVTQASAREEAGFELEGDSQGLMKPIKSKNLDQAIDLNVLDDMLDLWVDRAIDLNVLDDVLGFWNHGKVHDVSWVRRCGNGVAYRIAEWAVACSQLNVWVNSSPMWLVDALLDDVPSCLARVGLADVVGRRFGHHKLPYNKNKSYVGIFAMATAGFIASVGSQQLVLYEEFNNIRLVAAFSYT</sequence>
<keyword evidence="2" id="KW-1185">Reference proteome</keyword>
<comment type="caution">
    <text evidence="1">The sequence shown here is derived from an EMBL/GenBank/DDBJ whole genome shotgun (WGS) entry which is preliminary data.</text>
</comment>
<dbReference type="EMBL" id="JAKOGI010001629">
    <property type="protein sequence ID" value="KAJ8424640.1"/>
    <property type="molecule type" value="Genomic_DNA"/>
</dbReference>
<name>A0A9Q1JML6_9CARY</name>
<organism evidence="1 2">
    <name type="scientific">Carnegiea gigantea</name>
    <dbReference type="NCBI Taxonomy" id="171969"/>
    <lineage>
        <taxon>Eukaryota</taxon>
        <taxon>Viridiplantae</taxon>
        <taxon>Streptophyta</taxon>
        <taxon>Embryophyta</taxon>
        <taxon>Tracheophyta</taxon>
        <taxon>Spermatophyta</taxon>
        <taxon>Magnoliopsida</taxon>
        <taxon>eudicotyledons</taxon>
        <taxon>Gunneridae</taxon>
        <taxon>Pentapetalae</taxon>
        <taxon>Caryophyllales</taxon>
        <taxon>Cactineae</taxon>
        <taxon>Cactaceae</taxon>
        <taxon>Cactoideae</taxon>
        <taxon>Echinocereeae</taxon>
        <taxon>Carnegiea</taxon>
    </lineage>
</organism>
<reference evidence="1" key="1">
    <citation type="submission" date="2022-04" db="EMBL/GenBank/DDBJ databases">
        <title>Carnegiea gigantea Genome sequencing and assembly v2.</title>
        <authorList>
            <person name="Copetti D."/>
            <person name="Sanderson M.J."/>
            <person name="Burquez A."/>
            <person name="Wojciechowski M.F."/>
        </authorList>
    </citation>
    <scope>NUCLEOTIDE SEQUENCE</scope>
    <source>
        <strain evidence="1">SGP5-SGP5p</strain>
        <tissue evidence="1">Aerial part</tissue>
    </source>
</reference>
<protein>
    <submittedName>
        <fullName evidence="1">Uncharacterized protein</fullName>
    </submittedName>
</protein>
<proteinExistence type="predicted"/>
<dbReference type="AlphaFoldDB" id="A0A9Q1JML6"/>